<comment type="caution">
    <text evidence="2">The sequence shown here is derived from an EMBL/GenBank/DDBJ whole genome shotgun (WGS) entry which is preliminary data.</text>
</comment>
<reference evidence="2 3" key="1">
    <citation type="journal article" date="2024" name="Plant J.">
        <title>Genome sequences and population genomics reveal climatic adaptation and genomic divergence between two closely related sweetgum species.</title>
        <authorList>
            <person name="Xu W.Q."/>
            <person name="Ren C.Q."/>
            <person name="Zhang X.Y."/>
            <person name="Comes H.P."/>
            <person name="Liu X.H."/>
            <person name="Li Y.G."/>
            <person name="Kettle C.J."/>
            <person name="Jalonen R."/>
            <person name="Gaisberger H."/>
            <person name="Ma Y.Z."/>
            <person name="Qiu Y.X."/>
        </authorList>
    </citation>
    <scope>NUCLEOTIDE SEQUENCE [LARGE SCALE GENOMIC DNA]</scope>
    <source>
        <strain evidence="2">Hangzhou</strain>
    </source>
</reference>
<proteinExistence type="predicted"/>
<evidence type="ECO:0000313" key="2">
    <source>
        <dbReference type="EMBL" id="KAK9280054.1"/>
    </source>
</evidence>
<evidence type="ECO:0000313" key="3">
    <source>
        <dbReference type="Proteomes" id="UP001415857"/>
    </source>
</evidence>
<dbReference type="Proteomes" id="UP001415857">
    <property type="component" value="Unassembled WGS sequence"/>
</dbReference>
<feature type="transmembrane region" description="Helical" evidence="1">
    <location>
        <begin position="71"/>
        <end position="92"/>
    </location>
</feature>
<keyword evidence="3" id="KW-1185">Reference proteome</keyword>
<keyword evidence="1" id="KW-0472">Membrane</keyword>
<dbReference type="PANTHER" id="PTHR35718:SF1">
    <property type="entry name" value="EXPRESSED PROTEIN"/>
    <property type="match status" value="1"/>
</dbReference>
<dbReference type="EMBL" id="JBBPBK010000008">
    <property type="protein sequence ID" value="KAK9280054.1"/>
    <property type="molecule type" value="Genomic_DNA"/>
</dbReference>
<name>A0AAP0RPA5_LIQFO</name>
<accession>A0AAP0RPA5</accession>
<evidence type="ECO:0000256" key="1">
    <source>
        <dbReference type="SAM" id="Phobius"/>
    </source>
</evidence>
<organism evidence="2 3">
    <name type="scientific">Liquidambar formosana</name>
    <name type="common">Formosan gum</name>
    <dbReference type="NCBI Taxonomy" id="63359"/>
    <lineage>
        <taxon>Eukaryota</taxon>
        <taxon>Viridiplantae</taxon>
        <taxon>Streptophyta</taxon>
        <taxon>Embryophyta</taxon>
        <taxon>Tracheophyta</taxon>
        <taxon>Spermatophyta</taxon>
        <taxon>Magnoliopsida</taxon>
        <taxon>eudicotyledons</taxon>
        <taxon>Gunneridae</taxon>
        <taxon>Pentapetalae</taxon>
        <taxon>Saxifragales</taxon>
        <taxon>Altingiaceae</taxon>
        <taxon>Liquidambar</taxon>
    </lineage>
</organism>
<dbReference type="AlphaFoldDB" id="A0AAP0RPA5"/>
<gene>
    <name evidence="2" type="ORF">L1049_013739</name>
</gene>
<keyword evidence="1" id="KW-0812">Transmembrane</keyword>
<keyword evidence="1" id="KW-1133">Transmembrane helix</keyword>
<sequence>MGSLTRIPWLSRHRLLISSIQRHSSPSTKNSCTESSCSPLPLAAQVASTRAHESKASTTQSSGSRVGAGGIAGIVLGSVFAVLLAMGVYRVVITRRANTSRANSVQPDA</sequence>
<protein>
    <submittedName>
        <fullName evidence="2">Uncharacterized protein</fullName>
    </submittedName>
</protein>
<dbReference type="PANTHER" id="PTHR35718">
    <property type="entry name" value="EXPRESSED PROTEIN"/>
    <property type="match status" value="1"/>
</dbReference>